<dbReference type="Proteomes" id="UP000005496">
    <property type="component" value="Unassembled WGS sequence"/>
</dbReference>
<dbReference type="SUPFAM" id="SSF48452">
    <property type="entry name" value="TPR-like"/>
    <property type="match status" value="1"/>
</dbReference>
<dbReference type="EMBL" id="ACJN02000001">
    <property type="protein sequence ID" value="EFI35470.1"/>
    <property type="molecule type" value="Genomic_DNA"/>
</dbReference>
<evidence type="ECO:0000313" key="3">
    <source>
        <dbReference type="Proteomes" id="UP000005496"/>
    </source>
</evidence>
<dbReference type="Pfam" id="PF14853">
    <property type="entry name" value="Fis1_TPR_C"/>
    <property type="match status" value="1"/>
</dbReference>
<accession>D6SLA9</accession>
<sequence>MKMGAPKTITEELMNKIYQMYDSGMINEITLQSIVNKAKPLACIEPVHYEYIMGAVACLRKDETSMRKCYNRVLTNHPDIPESHYNFALSLYKINKYLEALHQVNIALNLQPDYEPAQNLKKNIEDHIEKQMWDGIENDTEESLLSFCANTTMALEKNDSCEVQ</sequence>
<dbReference type="RefSeq" id="WP_008868602.1">
    <property type="nucleotide sequence ID" value="NZ_ACJN02000001.1"/>
</dbReference>
<keyword evidence="3" id="KW-1185">Reference proteome</keyword>
<dbReference type="PROSITE" id="PS50005">
    <property type="entry name" value="TPR"/>
    <property type="match status" value="1"/>
</dbReference>
<dbReference type="OrthoDB" id="9807628at2"/>
<feature type="repeat" description="TPR" evidence="1">
    <location>
        <begin position="81"/>
        <end position="114"/>
    </location>
</feature>
<evidence type="ECO:0000256" key="1">
    <source>
        <dbReference type="PROSITE-ProRule" id="PRU00339"/>
    </source>
</evidence>
<protein>
    <submittedName>
        <fullName evidence="2">Uncharacterized protein</fullName>
    </submittedName>
</protein>
<dbReference type="InterPro" id="IPR028061">
    <property type="entry name" value="Fis1_TPR_C"/>
</dbReference>
<dbReference type="InterPro" id="IPR019734">
    <property type="entry name" value="TPR_rpt"/>
</dbReference>
<dbReference type="InterPro" id="IPR011990">
    <property type="entry name" value="TPR-like_helical_dom_sf"/>
</dbReference>
<comment type="caution">
    <text evidence="2">The sequence shown here is derived from an EMBL/GenBank/DDBJ whole genome shotgun (WGS) entry which is preliminary data.</text>
</comment>
<proteinExistence type="predicted"/>
<name>D6SLA9_9BACT</name>
<gene>
    <name evidence="2" type="ORF">Dthio_PD2890</name>
</gene>
<dbReference type="AlphaFoldDB" id="D6SLA9"/>
<organism evidence="2 3">
    <name type="scientific">Desulfonatronospira thiodismutans ASO3-1</name>
    <dbReference type="NCBI Taxonomy" id="555779"/>
    <lineage>
        <taxon>Bacteria</taxon>
        <taxon>Pseudomonadati</taxon>
        <taxon>Thermodesulfobacteriota</taxon>
        <taxon>Desulfovibrionia</taxon>
        <taxon>Desulfovibrionales</taxon>
        <taxon>Desulfonatronovibrionaceae</taxon>
        <taxon>Desulfonatronospira</taxon>
    </lineage>
</organism>
<evidence type="ECO:0000313" key="2">
    <source>
        <dbReference type="EMBL" id="EFI35470.1"/>
    </source>
</evidence>
<reference evidence="2" key="1">
    <citation type="submission" date="2010-05" db="EMBL/GenBank/DDBJ databases">
        <title>The draft genome of Desulfonatronospira thiodismutans ASO3-1.</title>
        <authorList>
            <consortium name="US DOE Joint Genome Institute (JGI-PGF)"/>
            <person name="Lucas S."/>
            <person name="Copeland A."/>
            <person name="Lapidus A."/>
            <person name="Cheng J.-F."/>
            <person name="Bruce D."/>
            <person name="Goodwin L."/>
            <person name="Pitluck S."/>
            <person name="Chertkov O."/>
            <person name="Brettin T."/>
            <person name="Detter J.C."/>
            <person name="Han C."/>
            <person name="Land M.L."/>
            <person name="Hauser L."/>
            <person name="Kyrpides N."/>
            <person name="Mikhailova N."/>
            <person name="Muyzer G."/>
            <person name="Woyke T."/>
        </authorList>
    </citation>
    <scope>NUCLEOTIDE SEQUENCE [LARGE SCALE GENOMIC DNA]</scope>
    <source>
        <strain evidence="2">ASO3-1</strain>
    </source>
</reference>
<keyword evidence="1" id="KW-0802">TPR repeat</keyword>
<dbReference type="Gene3D" id="1.25.40.10">
    <property type="entry name" value="Tetratricopeptide repeat domain"/>
    <property type="match status" value="1"/>
</dbReference>